<comment type="caution">
    <text evidence="1">The sequence shown here is derived from an EMBL/GenBank/DDBJ whole genome shotgun (WGS) entry which is preliminary data.</text>
</comment>
<organism evidence="1 2">
    <name type="scientific">Deinococcus arenicola</name>
    <dbReference type="NCBI Taxonomy" id="2994950"/>
    <lineage>
        <taxon>Bacteria</taxon>
        <taxon>Thermotogati</taxon>
        <taxon>Deinococcota</taxon>
        <taxon>Deinococci</taxon>
        <taxon>Deinococcales</taxon>
        <taxon>Deinococcaceae</taxon>
        <taxon>Deinococcus</taxon>
    </lineage>
</organism>
<keyword evidence="2" id="KW-1185">Reference proteome</keyword>
<proteinExistence type="predicted"/>
<name>A0ABU4DLA6_9DEIO</name>
<reference evidence="1 2" key="1">
    <citation type="submission" date="2022-11" db="EMBL/GenBank/DDBJ databases">
        <title>Deinococcus ZS9-10, Low Temperature and Draught-tolerating, UV-resistant Bacteria from Continental Antarctica.</title>
        <authorList>
            <person name="Cheng L."/>
        </authorList>
    </citation>
    <scope>NUCLEOTIDE SEQUENCE [LARGE SCALE GENOMIC DNA]</scope>
    <source>
        <strain evidence="1 2">ZS9-10</strain>
    </source>
</reference>
<accession>A0ABU4DLA6</accession>
<dbReference type="RefSeq" id="WP_317638509.1">
    <property type="nucleotide sequence ID" value="NZ_JAPMIV010000001.1"/>
</dbReference>
<sequence>MTKLFNNVCDTLEALPIHYNGNRLEIIEEQRSWFFGVDRYDVAKSLENTEKFLKALRMEGFKGNIPRFSKIAEKRKALYESVGWKYVEEFMDYQRLNGGTLLSLVLIIGDKPLYRKSTTEMILRAVKKVVKDCPAYWKIERNDSLENKIHVHILILVPDGFVIPKTCNKFPVLVIPVGSKDKYKDKTMYENTRDFMYYLLKPSDGRASFKVKAHYTQMYLEWWEEMLVTEDGKPTWESPDLRGELNLDIKWLKGFNREEMESRYEPSTISTLEENKTLLEPVPHDENRERGEFSDDVPLDITQSVVNSILNYLDVHPPCNSLYSPKDSTY</sequence>
<gene>
    <name evidence="1" type="ORF">ORD21_01205</name>
</gene>
<evidence type="ECO:0000313" key="1">
    <source>
        <dbReference type="EMBL" id="MDV6373218.1"/>
    </source>
</evidence>
<evidence type="ECO:0000313" key="2">
    <source>
        <dbReference type="Proteomes" id="UP001276150"/>
    </source>
</evidence>
<dbReference type="Proteomes" id="UP001276150">
    <property type="component" value="Unassembled WGS sequence"/>
</dbReference>
<dbReference type="EMBL" id="JAPMIV010000001">
    <property type="protein sequence ID" value="MDV6373218.1"/>
    <property type="molecule type" value="Genomic_DNA"/>
</dbReference>
<protein>
    <submittedName>
        <fullName evidence="1">Uncharacterized protein</fullName>
    </submittedName>
</protein>